<dbReference type="OrthoDB" id="2340858at2759"/>
<accession>A0A3R7L552</accession>
<feature type="domain" description="Retrotransposon hot spot protein,C-terminal" evidence="1">
    <location>
        <begin position="1"/>
        <end position="242"/>
    </location>
</feature>
<proteinExistence type="predicted"/>
<evidence type="ECO:0000259" key="1">
    <source>
        <dbReference type="Pfam" id="PF07999"/>
    </source>
</evidence>
<organism evidence="2 3">
    <name type="scientific">Trypanosoma conorhini</name>
    <dbReference type="NCBI Taxonomy" id="83891"/>
    <lineage>
        <taxon>Eukaryota</taxon>
        <taxon>Discoba</taxon>
        <taxon>Euglenozoa</taxon>
        <taxon>Kinetoplastea</taxon>
        <taxon>Metakinetoplastina</taxon>
        <taxon>Trypanosomatida</taxon>
        <taxon>Trypanosomatidae</taxon>
        <taxon>Trypanosoma</taxon>
    </lineage>
</organism>
<dbReference type="Pfam" id="PF07999">
    <property type="entry name" value="RHSP"/>
    <property type="match status" value="1"/>
</dbReference>
<keyword evidence="3" id="KW-1185">Reference proteome</keyword>
<name>A0A3R7L552_9TRYP</name>
<dbReference type="NCBIfam" id="TIGR01631">
    <property type="entry name" value="Trypano_RHS"/>
    <property type="match status" value="1"/>
</dbReference>
<dbReference type="InterPro" id="IPR006518">
    <property type="entry name" value="Trypano_RHS"/>
</dbReference>
<dbReference type="InterPro" id="IPR046836">
    <property type="entry name" value="RHS_C"/>
</dbReference>
<reference evidence="2 3" key="1">
    <citation type="journal article" date="2018" name="BMC Genomics">
        <title>Genomic comparison of Trypanosoma conorhini and Trypanosoma rangeli to Trypanosoma cruzi strains of high and low virulence.</title>
        <authorList>
            <person name="Bradwell K.R."/>
            <person name="Koparde V.N."/>
            <person name="Matveyev A.V."/>
            <person name="Serrano M.G."/>
            <person name="Alves J.M."/>
            <person name="Parikh H."/>
            <person name="Huang B."/>
            <person name="Lee V."/>
            <person name="Espinosa-Alvarez O."/>
            <person name="Ortiz P.A."/>
            <person name="Costa-Martins A.G."/>
            <person name="Teixeira M.M."/>
            <person name="Buck G.A."/>
        </authorList>
    </citation>
    <scope>NUCLEOTIDE SEQUENCE [LARGE SCALE GENOMIC DNA]</scope>
    <source>
        <strain evidence="2 3">025E</strain>
    </source>
</reference>
<protein>
    <submittedName>
        <fullName evidence="2">Retrotransposon hot spot (RHS) protein</fullName>
    </submittedName>
</protein>
<comment type="caution">
    <text evidence="2">The sequence shown here is derived from an EMBL/GenBank/DDBJ whole genome shotgun (WGS) entry which is preliminary data.</text>
</comment>
<evidence type="ECO:0000313" key="2">
    <source>
        <dbReference type="EMBL" id="RNF07839.1"/>
    </source>
</evidence>
<dbReference type="RefSeq" id="XP_029225734.1">
    <property type="nucleotide sequence ID" value="XM_029374204.1"/>
</dbReference>
<evidence type="ECO:0000313" key="3">
    <source>
        <dbReference type="Proteomes" id="UP000284403"/>
    </source>
</evidence>
<dbReference type="AlphaFoldDB" id="A0A3R7L552"/>
<dbReference type="Proteomes" id="UP000284403">
    <property type="component" value="Unassembled WGS sequence"/>
</dbReference>
<dbReference type="EMBL" id="MKKU01000554">
    <property type="protein sequence ID" value="RNF07839.1"/>
    <property type="molecule type" value="Genomic_DNA"/>
</dbReference>
<sequence length="254" mass="28940">MNAGSYLLYQLLHYDDYPIRYVAYFLGGELAYMLDKEEETVTEYKGAKKIKEAVSRLEWRWKGFIIYDAAEDGGPPSGFQPYGCGMIVLKSPNGKSFGGWVRREDRHDRVMSCPRENEAKAMCAWMARGRPAQEQADYWETVKQRMQFVGPIPRYIFTEADFNGRTAALGSALQVIDASVAQRYFSEVDDKVWSAKNPLWKLVKIERERRGRYCSIVSIVPACGHIRQKLLGRLCEVLTLAEAVSLLTCGSRLP</sequence>
<gene>
    <name evidence="2" type="ORF">Tco025E_07338</name>
</gene>
<dbReference type="GeneID" id="40320949"/>